<keyword evidence="3" id="KW-1185">Reference proteome</keyword>
<dbReference type="Gene3D" id="2.60.120.10">
    <property type="entry name" value="Jelly Rolls"/>
    <property type="match status" value="1"/>
</dbReference>
<dbReference type="SUPFAM" id="SSF51206">
    <property type="entry name" value="cAMP-binding domain-like"/>
    <property type="match status" value="1"/>
</dbReference>
<dbReference type="InterPro" id="IPR014710">
    <property type="entry name" value="RmlC-like_jellyroll"/>
</dbReference>
<evidence type="ECO:0000313" key="3">
    <source>
        <dbReference type="Proteomes" id="UP000574276"/>
    </source>
</evidence>
<evidence type="ECO:0000259" key="1">
    <source>
        <dbReference type="PROSITE" id="PS50042"/>
    </source>
</evidence>
<dbReference type="Proteomes" id="UP000574276">
    <property type="component" value="Unassembled WGS sequence"/>
</dbReference>
<proteinExistence type="predicted"/>
<feature type="domain" description="Cyclic nucleotide-binding" evidence="1">
    <location>
        <begin position="13"/>
        <end position="83"/>
    </location>
</feature>
<dbReference type="InterPro" id="IPR018490">
    <property type="entry name" value="cNMP-bd_dom_sf"/>
</dbReference>
<gene>
    <name evidence="2" type="ORF">H0486_00195</name>
</gene>
<sequence length="779" mass="92202">MGWKVNPNGINQFSTGIDIYIEGETVSSVAMIIKGRVEVHNDGMRVTVGSGSFLGVNDLYLGKYQSTYTAKEEVIAFIFEIDRAEELETVLSKNSDYHGFMVATYNNMIYDLDQTYQNIIRQGSKVYQFILQTYENYKENSERRGYKPRISERIMKLRDLDNDIDILRDRINYYSECRKLPVEVVKQYFSYGNAVTLYQVEEQVGILNQQIEALKEIANGYISMAQCLMDDSESCLFHLIAEMSVEINANSGDNSELMDIMDSIIEEINEAEKFSEQKLGKPYKVNRKKMEEVYHLLLTGDKEKDVSTQTSLKYTKEDTEKVDRELTDSFQKLLDYAEIEGEEAEGMKSAMMDFIMMKDKFSSDDSARAIRRKLSENHYQMYMRIFLRAYKEKIVPRLVDMFLKYGYADERLLTKDQYLSLYFLEDNSQSEQSFCTVYNIKEWLTLVYEGQKAPSKNEFDLEYPEYITDLKRQGRIKEKEVQLWLTDPLKKLDYEIQNMFKYNNRTTSGQIMTFVPVLHKDQWNSNIERMYLNAQKVNDAVASLLRIDYSIFDRELLYADKEKRIIKEYIIKKIYPDIILMPNIGSNGIMWQEISSKRRDSSARFLLPSFTDVNVTGMLVRIFGRYRWEMCRTIEGTAWNDIKHKSLTSEYSDYLQFYRKNKELSEEKKEKIKLQIQKGRNSSREIFVIDYEQWMNYESMGAIKLNKPVREILATYCPFSKEIREHIKMQPLFNEAMARYYRDKQKKIREIEARYRALQKDQIELTPELEETLEYWRES</sequence>
<dbReference type="PROSITE" id="PS50042">
    <property type="entry name" value="CNMP_BINDING_3"/>
    <property type="match status" value="1"/>
</dbReference>
<name>A0A839JVL2_9FIRM</name>
<reference evidence="2 3" key="1">
    <citation type="submission" date="2020-07" db="EMBL/GenBank/DDBJ databases">
        <title>Characterization and genome sequencing of isolate MD1, a novel member within the family Lachnospiraceae.</title>
        <authorList>
            <person name="Rettenmaier R."/>
            <person name="Di Bello L."/>
            <person name="Zinser C."/>
            <person name="Scheitz K."/>
            <person name="Liebl W."/>
            <person name="Zverlov V."/>
        </authorList>
    </citation>
    <scope>NUCLEOTIDE SEQUENCE [LARGE SCALE GENOMIC DNA]</scope>
    <source>
        <strain evidence="2 3">MD1</strain>
    </source>
</reference>
<dbReference type="InterPro" id="IPR000595">
    <property type="entry name" value="cNMP-bd_dom"/>
</dbReference>
<comment type="caution">
    <text evidence="2">The sequence shown here is derived from an EMBL/GenBank/DDBJ whole genome shotgun (WGS) entry which is preliminary data.</text>
</comment>
<protein>
    <recommendedName>
        <fullName evidence="1">Cyclic nucleotide-binding domain-containing protein</fullName>
    </recommendedName>
</protein>
<accession>A0A839JVL2</accession>
<organism evidence="2 3">
    <name type="scientific">Variimorphobacter saccharofermentans</name>
    <dbReference type="NCBI Taxonomy" id="2755051"/>
    <lineage>
        <taxon>Bacteria</taxon>
        <taxon>Bacillati</taxon>
        <taxon>Bacillota</taxon>
        <taxon>Clostridia</taxon>
        <taxon>Lachnospirales</taxon>
        <taxon>Lachnospiraceae</taxon>
        <taxon>Variimorphobacter</taxon>
    </lineage>
</organism>
<dbReference type="EMBL" id="JACEGA010000001">
    <property type="protein sequence ID" value="MBB2181314.1"/>
    <property type="molecule type" value="Genomic_DNA"/>
</dbReference>
<dbReference type="AlphaFoldDB" id="A0A839JVL2"/>
<evidence type="ECO:0000313" key="2">
    <source>
        <dbReference type="EMBL" id="MBB2181314.1"/>
    </source>
</evidence>
<dbReference type="RefSeq" id="WP_228351093.1">
    <property type="nucleotide sequence ID" value="NZ_JACEGA010000001.1"/>
</dbReference>